<dbReference type="GO" id="GO:0008236">
    <property type="term" value="F:serine-type peptidase activity"/>
    <property type="evidence" value="ECO:0007669"/>
    <property type="project" value="InterPro"/>
</dbReference>
<evidence type="ECO:0000259" key="2">
    <source>
        <dbReference type="Pfam" id="PF02129"/>
    </source>
</evidence>
<evidence type="ECO:0000259" key="1">
    <source>
        <dbReference type="Pfam" id="PF00326"/>
    </source>
</evidence>
<dbReference type="InterPro" id="IPR029058">
    <property type="entry name" value="AB_hydrolase_fold"/>
</dbReference>
<dbReference type="GO" id="GO:0006508">
    <property type="term" value="P:proteolysis"/>
    <property type="evidence" value="ECO:0007669"/>
    <property type="project" value="InterPro"/>
</dbReference>
<dbReference type="PANTHER" id="PTHR42103">
    <property type="entry name" value="ALPHA/BETA-HYDROLASES SUPERFAMILY PROTEIN"/>
    <property type="match status" value="1"/>
</dbReference>
<feature type="domain" description="Xaa-Pro dipeptidyl-peptidase-like" evidence="2">
    <location>
        <begin position="38"/>
        <end position="153"/>
    </location>
</feature>
<dbReference type="InterPro" id="IPR000383">
    <property type="entry name" value="Xaa-Pro-like_dom"/>
</dbReference>
<dbReference type="SUPFAM" id="SSF53474">
    <property type="entry name" value="alpha/beta-Hydrolases"/>
    <property type="match status" value="1"/>
</dbReference>
<dbReference type="AlphaFoldDB" id="A0AAN0RFB9"/>
<gene>
    <name evidence="3" type="ORF">GbCGDNIH3_1945</name>
</gene>
<feature type="domain" description="Peptidase S9 prolyl oligopeptidase catalytic" evidence="1">
    <location>
        <begin position="165"/>
        <end position="218"/>
    </location>
</feature>
<sequence length="236" mass="25797">MPVARSRSENGIELLMPEVMFAGPDGRLEGRYHHCKEAGAPLALILHPHPLHGGTMNNRITYTMYQSFQRLGFSVMRFNFRGVGRSQGRYDGGIGEIGDAAGALDWMQSVNPNHGGLWIAGYSFGAFIGMQLLMRRPEISGWVSVAPPANHYDFGFLAPCPCGGLMLHGDADELVPEPAVRKLVDKLNTQKNVEVDYRVFKGADHVFASHAEKVSEAVEDYVGRSIGARPMALAAD</sequence>
<dbReference type="Pfam" id="PF00326">
    <property type="entry name" value="Peptidase_S9"/>
    <property type="match status" value="1"/>
</dbReference>
<keyword evidence="3" id="KW-0378">Hydrolase</keyword>
<evidence type="ECO:0000313" key="3">
    <source>
        <dbReference type="EMBL" id="AHJ63830.1"/>
    </source>
</evidence>
<protein>
    <submittedName>
        <fullName evidence="3">Alpha/beta hydrolase</fullName>
    </submittedName>
</protein>
<dbReference type="EMBL" id="CP003181">
    <property type="protein sequence ID" value="AHJ63830.1"/>
    <property type="molecule type" value="Genomic_DNA"/>
</dbReference>
<organism evidence="3 4">
    <name type="scientific">Granulibacter bethesdensis</name>
    <dbReference type="NCBI Taxonomy" id="364410"/>
    <lineage>
        <taxon>Bacteria</taxon>
        <taxon>Pseudomonadati</taxon>
        <taxon>Pseudomonadota</taxon>
        <taxon>Alphaproteobacteria</taxon>
        <taxon>Acetobacterales</taxon>
        <taxon>Acetobacteraceae</taxon>
        <taxon>Granulibacter</taxon>
    </lineage>
</organism>
<dbReference type="PANTHER" id="PTHR42103:SF2">
    <property type="entry name" value="AB HYDROLASE-1 DOMAIN-CONTAINING PROTEIN"/>
    <property type="match status" value="1"/>
</dbReference>
<accession>A0AAN0RFB9</accession>
<evidence type="ECO:0000313" key="4">
    <source>
        <dbReference type="Proteomes" id="UP000019438"/>
    </source>
</evidence>
<name>A0AAN0RFB9_9PROT</name>
<dbReference type="KEGG" id="gbh:GbCGDNIH2_1945"/>
<dbReference type="Proteomes" id="UP000019438">
    <property type="component" value="Chromosome"/>
</dbReference>
<dbReference type="Gene3D" id="3.40.50.1820">
    <property type="entry name" value="alpha/beta hydrolase"/>
    <property type="match status" value="1"/>
</dbReference>
<reference evidence="4" key="1">
    <citation type="submission" date="2012-06" db="EMBL/GenBank/DDBJ databases">
        <title>Genome analysis of multiple Granulibacter bethesdensis isolates demonstrates substantial genome diversity.</title>
        <authorList>
            <person name="Greenberg D.E."/>
            <person name="Porcella S.F."/>
            <person name="Zarember K."/>
            <person name="Zelazny A.M."/>
            <person name="Bruno D."/>
            <person name="Martens C."/>
            <person name="Barbian K.D."/>
            <person name="Jaske E."/>
            <person name="Holland S.M."/>
        </authorList>
    </citation>
    <scope>NUCLEOTIDE SEQUENCE [LARGE SCALE GENOMIC DNA]</scope>
    <source>
        <strain evidence="4">CGDNIH3</strain>
    </source>
</reference>
<dbReference type="Pfam" id="PF02129">
    <property type="entry name" value="Peptidase_S15"/>
    <property type="match status" value="1"/>
</dbReference>
<dbReference type="InterPro" id="IPR001375">
    <property type="entry name" value="Peptidase_S9_cat"/>
</dbReference>
<proteinExistence type="predicted"/>
<dbReference type="KEGG" id="gbc:GbCGDNIH3_1945"/>